<dbReference type="Proteomes" id="UP000800200">
    <property type="component" value="Unassembled WGS sequence"/>
</dbReference>
<feature type="region of interest" description="Disordered" evidence="1">
    <location>
        <begin position="41"/>
        <end position="98"/>
    </location>
</feature>
<keyword evidence="3" id="KW-1185">Reference proteome</keyword>
<evidence type="ECO:0000313" key="2">
    <source>
        <dbReference type="EMBL" id="KAF2189848.1"/>
    </source>
</evidence>
<name>A0A6A6EGR1_9PEZI</name>
<evidence type="ECO:0000313" key="3">
    <source>
        <dbReference type="Proteomes" id="UP000800200"/>
    </source>
</evidence>
<dbReference type="EMBL" id="ML994620">
    <property type="protein sequence ID" value="KAF2189848.1"/>
    <property type="molecule type" value="Genomic_DNA"/>
</dbReference>
<feature type="region of interest" description="Disordered" evidence="1">
    <location>
        <begin position="1"/>
        <end position="22"/>
    </location>
</feature>
<accession>A0A6A6EGR1</accession>
<gene>
    <name evidence="2" type="ORF">K469DRAFT_49279</name>
</gene>
<evidence type="ECO:0000256" key="1">
    <source>
        <dbReference type="SAM" id="MobiDB-lite"/>
    </source>
</evidence>
<sequence>MQVGGVDAKRLGPELGSTAENSDFWNHETTVIKIHRPVAATASAGHHASLRVDLIPVESPSRSRQGESAKSHEHVTGHDTSIEGSGSHVVMIRQHGMR</sequence>
<reference evidence="2" key="1">
    <citation type="journal article" date="2020" name="Stud. Mycol.">
        <title>101 Dothideomycetes genomes: a test case for predicting lifestyles and emergence of pathogens.</title>
        <authorList>
            <person name="Haridas S."/>
            <person name="Albert R."/>
            <person name="Binder M."/>
            <person name="Bloem J."/>
            <person name="Labutti K."/>
            <person name="Salamov A."/>
            <person name="Andreopoulos B."/>
            <person name="Baker S."/>
            <person name="Barry K."/>
            <person name="Bills G."/>
            <person name="Bluhm B."/>
            <person name="Cannon C."/>
            <person name="Castanera R."/>
            <person name="Culley D."/>
            <person name="Daum C."/>
            <person name="Ezra D."/>
            <person name="Gonzalez J."/>
            <person name="Henrissat B."/>
            <person name="Kuo A."/>
            <person name="Liang C."/>
            <person name="Lipzen A."/>
            <person name="Lutzoni F."/>
            <person name="Magnuson J."/>
            <person name="Mondo S."/>
            <person name="Nolan M."/>
            <person name="Ohm R."/>
            <person name="Pangilinan J."/>
            <person name="Park H.-J."/>
            <person name="Ramirez L."/>
            <person name="Alfaro M."/>
            <person name="Sun H."/>
            <person name="Tritt A."/>
            <person name="Yoshinaga Y."/>
            <person name="Zwiers L.-H."/>
            <person name="Turgeon B."/>
            <person name="Goodwin S."/>
            <person name="Spatafora J."/>
            <person name="Crous P."/>
            <person name="Grigoriev I."/>
        </authorList>
    </citation>
    <scope>NUCLEOTIDE SEQUENCE</scope>
    <source>
        <strain evidence="2">CBS 207.26</strain>
    </source>
</reference>
<organism evidence="2 3">
    <name type="scientific">Zopfia rhizophila CBS 207.26</name>
    <dbReference type="NCBI Taxonomy" id="1314779"/>
    <lineage>
        <taxon>Eukaryota</taxon>
        <taxon>Fungi</taxon>
        <taxon>Dikarya</taxon>
        <taxon>Ascomycota</taxon>
        <taxon>Pezizomycotina</taxon>
        <taxon>Dothideomycetes</taxon>
        <taxon>Dothideomycetes incertae sedis</taxon>
        <taxon>Zopfiaceae</taxon>
        <taxon>Zopfia</taxon>
    </lineage>
</organism>
<feature type="compositionally biased region" description="Basic and acidic residues" evidence="1">
    <location>
        <begin position="64"/>
        <end position="81"/>
    </location>
</feature>
<dbReference type="AlphaFoldDB" id="A0A6A6EGR1"/>
<proteinExistence type="predicted"/>
<protein>
    <submittedName>
        <fullName evidence="2">Uncharacterized protein</fullName>
    </submittedName>
</protein>